<reference evidence="9" key="1">
    <citation type="submission" date="2025-08" db="UniProtKB">
        <authorList>
            <consortium name="RefSeq"/>
        </authorList>
    </citation>
    <scope>IDENTIFICATION</scope>
    <source>
        <tissue evidence="9">Seedling</tissue>
    </source>
</reference>
<dbReference type="RefSeq" id="XP_015865650.3">
    <property type="nucleotide sequence ID" value="XM_016010164.4"/>
</dbReference>
<dbReference type="EC" id="2.4.1.-" evidence="5"/>
<feature type="domain" description="Glycosyltransferase N-terminal" evidence="7">
    <location>
        <begin position="9"/>
        <end position="252"/>
    </location>
</feature>
<dbReference type="PANTHER" id="PTHR48047:SF135">
    <property type="entry name" value="GLYCOSYLTRANSFERASE"/>
    <property type="match status" value="1"/>
</dbReference>
<proteinExistence type="inferred from homology"/>
<accession>A0A6P3YU61</accession>
<evidence type="ECO:0000313" key="8">
    <source>
        <dbReference type="Proteomes" id="UP001652623"/>
    </source>
</evidence>
<keyword evidence="6" id="KW-0472">Membrane</keyword>
<evidence type="ECO:0000259" key="7">
    <source>
        <dbReference type="Pfam" id="PF26168"/>
    </source>
</evidence>
<dbReference type="PANTHER" id="PTHR48047">
    <property type="entry name" value="GLYCOSYLTRANSFERASE"/>
    <property type="match status" value="1"/>
</dbReference>
<dbReference type="SUPFAM" id="SSF53756">
    <property type="entry name" value="UDP-Glycosyltransferase/glycogen phosphorylase"/>
    <property type="match status" value="1"/>
</dbReference>
<evidence type="ECO:0000256" key="2">
    <source>
        <dbReference type="ARBA" id="ARBA00022676"/>
    </source>
</evidence>
<dbReference type="Proteomes" id="UP001652623">
    <property type="component" value="Chromosome 9"/>
</dbReference>
<evidence type="ECO:0000313" key="9">
    <source>
        <dbReference type="RefSeq" id="XP_015865650.3"/>
    </source>
</evidence>
<keyword evidence="6" id="KW-0812">Transmembrane</keyword>
<dbReference type="InterPro" id="IPR035595">
    <property type="entry name" value="UDP_glycos_trans_CS"/>
</dbReference>
<keyword evidence="2 4" id="KW-0328">Glycosyltransferase</keyword>
<feature type="transmembrane region" description="Helical" evidence="6">
    <location>
        <begin position="12"/>
        <end position="34"/>
    </location>
</feature>
<evidence type="ECO:0000256" key="6">
    <source>
        <dbReference type="SAM" id="Phobius"/>
    </source>
</evidence>
<dbReference type="GeneID" id="107403293"/>
<sequence>MESEKTDDQLHIFFFPLMAQGHLIPIIDMAMLFASRGLKATIITTPFHAPLVSKTLQSTQLSGNSHINVNVLTIKFPCVENGLPEGCESVNMALSHGLQQQFARATTKLGPQLSQLLQQHRPDCLVADMLFPWATDVAARHGIPRLIFHGTCYFSLCASLCVHRYEPQKIVSSDSDRFQIPNLPGDMKFTINQLPDVMEDVNTEFEKLYKTSKEVEGRSYGVLVNSFYELEPVYADHYKKVLGIKAWNIGPLFLCNKLSEQKTNRGVEQECSTDQRECLNWLSSRKPNSVVYVCFGSLPYVSDAQLMEIALGLEASGHSFIWVVNEGNHVQGVKEEWLPEGFEKRMEGKGLIIRGWVPQVLILQHEAVGGFVTHCGWNSIMEGVCAGLPMVTWPAFAEQFFNEKLVTQILGIGVGVGAEKWARLTLVGVKREAIEKAVSRIMEGEEAEEMRNRAKALGEMARMAIREGGSSYLDLNAFIEGLKLHKISCDAS</sequence>
<name>A0A6P3YU61_ZIZJJ</name>
<evidence type="ECO:0000256" key="4">
    <source>
        <dbReference type="RuleBase" id="RU003718"/>
    </source>
</evidence>
<dbReference type="Pfam" id="PF26168">
    <property type="entry name" value="Glyco_transf_N"/>
    <property type="match status" value="1"/>
</dbReference>
<dbReference type="InterPro" id="IPR002213">
    <property type="entry name" value="UDP_glucos_trans"/>
</dbReference>
<protein>
    <recommendedName>
        <fullName evidence="5">Glycosyltransferase</fullName>
        <ecNumber evidence="5">2.4.1.-</ecNumber>
    </recommendedName>
</protein>
<gene>
    <name evidence="9" type="primary">LOC107403293</name>
</gene>
<dbReference type="CDD" id="cd03784">
    <property type="entry name" value="GT1_Gtf-like"/>
    <property type="match status" value="1"/>
</dbReference>
<evidence type="ECO:0000256" key="5">
    <source>
        <dbReference type="RuleBase" id="RU362057"/>
    </source>
</evidence>
<organism evidence="8 9">
    <name type="scientific">Ziziphus jujuba</name>
    <name type="common">Chinese jujube</name>
    <name type="synonym">Ziziphus sativa</name>
    <dbReference type="NCBI Taxonomy" id="326968"/>
    <lineage>
        <taxon>Eukaryota</taxon>
        <taxon>Viridiplantae</taxon>
        <taxon>Streptophyta</taxon>
        <taxon>Embryophyta</taxon>
        <taxon>Tracheophyta</taxon>
        <taxon>Spermatophyta</taxon>
        <taxon>Magnoliopsida</taxon>
        <taxon>eudicotyledons</taxon>
        <taxon>Gunneridae</taxon>
        <taxon>Pentapetalae</taxon>
        <taxon>rosids</taxon>
        <taxon>fabids</taxon>
        <taxon>Rosales</taxon>
        <taxon>Rhamnaceae</taxon>
        <taxon>Paliureae</taxon>
        <taxon>Ziziphus</taxon>
    </lineage>
</organism>
<dbReference type="Pfam" id="PF00201">
    <property type="entry name" value="UDPGT"/>
    <property type="match status" value="1"/>
</dbReference>
<evidence type="ECO:0000256" key="3">
    <source>
        <dbReference type="ARBA" id="ARBA00022679"/>
    </source>
</evidence>
<evidence type="ECO:0000256" key="1">
    <source>
        <dbReference type="ARBA" id="ARBA00009995"/>
    </source>
</evidence>
<comment type="similarity">
    <text evidence="1 4">Belongs to the UDP-glycosyltransferase family.</text>
</comment>
<keyword evidence="3 4" id="KW-0808">Transferase</keyword>
<keyword evidence="8" id="KW-1185">Reference proteome</keyword>
<dbReference type="Gene3D" id="3.40.50.2000">
    <property type="entry name" value="Glycogen Phosphorylase B"/>
    <property type="match status" value="2"/>
</dbReference>
<dbReference type="PROSITE" id="PS00375">
    <property type="entry name" value="UDPGT"/>
    <property type="match status" value="1"/>
</dbReference>
<keyword evidence="6" id="KW-1133">Transmembrane helix</keyword>
<dbReference type="InterPro" id="IPR058980">
    <property type="entry name" value="Glyco_transf_N"/>
</dbReference>